<evidence type="ECO:0000313" key="3">
    <source>
        <dbReference type="EMBL" id="NMH75834.1"/>
    </source>
</evidence>
<proteinExistence type="predicted"/>
<dbReference type="Pfam" id="PF18328">
    <property type="entry name" value="PfaD_N"/>
    <property type="match status" value="1"/>
</dbReference>
<dbReference type="InterPro" id="IPR040981">
    <property type="entry name" value="PfaD_N"/>
</dbReference>
<name>A0ABX1R7H1_9PSEU</name>
<feature type="domain" description="Fatty acid synthase subunit PfaD N-terminal" evidence="1">
    <location>
        <begin position="15"/>
        <end position="56"/>
    </location>
</feature>
<accession>A0ABX1R7H1</accession>
<gene>
    <name evidence="3" type="ORF">HF577_01750</name>
</gene>
<evidence type="ECO:0000259" key="2">
    <source>
        <dbReference type="Pfam" id="PF21607"/>
    </source>
</evidence>
<dbReference type="InterPro" id="IPR014179">
    <property type="entry name" value="PfaD-like_TIM-barrel"/>
</dbReference>
<organism evidence="3 4">
    <name type="scientific">Pseudonocardia xinjiangensis</name>
    <dbReference type="NCBI Taxonomy" id="75289"/>
    <lineage>
        <taxon>Bacteria</taxon>
        <taxon>Bacillati</taxon>
        <taxon>Actinomycetota</taxon>
        <taxon>Actinomycetes</taxon>
        <taxon>Pseudonocardiales</taxon>
        <taxon>Pseudonocardiaceae</taxon>
        <taxon>Pseudonocardia</taxon>
    </lineage>
</organism>
<comment type="caution">
    <text evidence="3">The sequence shown here is derived from an EMBL/GenBank/DDBJ whole genome shotgun (WGS) entry which is preliminary data.</text>
</comment>
<dbReference type="Proteomes" id="UP001296706">
    <property type="component" value="Unassembled WGS sequence"/>
</dbReference>
<dbReference type="PANTHER" id="PTHR32332:SF20">
    <property type="entry name" value="2-NITROPROPANE DIOXYGENASE-LIKE PROTEIN"/>
    <property type="match status" value="1"/>
</dbReference>
<dbReference type="InterPro" id="IPR013785">
    <property type="entry name" value="Aldolase_TIM"/>
</dbReference>
<dbReference type="PANTHER" id="PTHR32332">
    <property type="entry name" value="2-NITROPROPANE DIOXYGENASE"/>
    <property type="match status" value="1"/>
</dbReference>
<dbReference type="EMBL" id="JAAXKY010000002">
    <property type="protein sequence ID" value="NMH75834.1"/>
    <property type="molecule type" value="Genomic_DNA"/>
</dbReference>
<evidence type="ECO:0000313" key="4">
    <source>
        <dbReference type="Proteomes" id="UP001296706"/>
    </source>
</evidence>
<dbReference type="Pfam" id="PF21607">
    <property type="entry name" value="FabD_helical_ins"/>
    <property type="match status" value="1"/>
</dbReference>
<dbReference type="NCBIfam" id="TIGR02814">
    <property type="entry name" value="pfaD_fam"/>
    <property type="match status" value="1"/>
</dbReference>
<dbReference type="InterPro" id="IPR049489">
    <property type="entry name" value="FabD-like_helical_ins"/>
</dbReference>
<feature type="domain" description="[Acyl-carrier-protein] S-malonyltransferase-like inserted helical" evidence="2">
    <location>
        <begin position="371"/>
        <end position="450"/>
    </location>
</feature>
<dbReference type="SUPFAM" id="SSF51412">
    <property type="entry name" value="Inosine monophosphate dehydrogenase (IMPDH)"/>
    <property type="match status" value="1"/>
</dbReference>
<evidence type="ECO:0000259" key="1">
    <source>
        <dbReference type="Pfam" id="PF18328"/>
    </source>
</evidence>
<dbReference type="Gene3D" id="3.20.20.70">
    <property type="entry name" value="Aldolase class I"/>
    <property type="match status" value="2"/>
</dbReference>
<keyword evidence="4" id="KW-1185">Reference proteome</keyword>
<sequence length="520" mass="55337">MSRDDRLARTPDAAYGVLADLDQPVYVIRDATGLGLTGDGGVARRTGSVVLAAVPPLPPRQLGAAGFRHDHGVEVAYQAGAMAHGLASPEMVATLARGGVLGSFGAAGLVAAKVDAGLARIAREAAGRPFACNLIHSPSEPAMERSTVDLCLRHGVRCVEASAFLELTPEVVRYRALGLTAGPDGRPRIGHRVIAKVSRAEVAELFLRPAPEPLLRGLVEGRRITAEQARLAARVPMADDVTAEADSGGHTDRRPMPVLLGEILRVRDAVCVEHGYPVRVGAAGGIGTPTAAAAAFAMGADYVVTGSVNQACVESGQSAAVKELLGAAGVTDCDMAPSSDMFELGVDVQVLRRGTMFPARARRLFELYRRHDGIEDIPADERANLERTVFRRGLDEVWADTVAYFAERDPDQIARAEGHPKRRMALVFRWYLGLSSGWAAAGVPDRVADYQVWCGAAMGACNAWLRGTPLEPVQRRTVTALAHHIMRGAAYQSRLAALRSSGVSLPARCSTYRPSEEGPR</sequence>
<protein>
    <submittedName>
        <fullName evidence="3">PfaD family polyunsaturated fatty acid/polyketide biosynthesis protein</fullName>
    </submittedName>
</protein>
<reference evidence="3 4" key="1">
    <citation type="submission" date="2020-04" db="EMBL/GenBank/DDBJ databases">
        <authorList>
            <person name="Klaysubun C."/>
            <person name="Duangmal K."/>
            <person name="Lipun K."/>
        </authorList>
    </citation>
    <scope>NUCLEOTIDE SEQUENCE [LARGE SCALE GENOMIC DNA]</scope>
    <source>
        <strain evidence="3 4">JCM 11839</strain>
    </source>
</reference>